<reference evidence="2 3" key="1">
    <citation type="submission" date="2015-04" db="EMBL/GenBank/DDBJ databases">
        <authorList>
            <person name="Syromyatnikov M.Y."/>
            <person name="Popov V.N."/>
        </authorList>
    </citation>
    <scope>NUCLEOTIDE SEQUENCE [LARGE SCALE GENOMIC DNA]</scope>
    <source>
        <strain evidence="2">WF-38-12</strain>
    </source>
</reference>
<dbReference type="Gene3D" id="3.10.450.50">
    <property type="match status" value="1"/>
</dbReference>
<protein>
    <recommendedName>
        <fullName evidence="1">SnoaL-like domain-containing protein</fullName>
    </recommendedName>
</protein>
<gene>
    <name evidence="2" type="ORF">PISL3812_06233</name>
</gene>
<dbReference type="InterPro" id="IPR032710">
    <property type="entry name" value="NTF2-like_dom_sf"/>
</dbReference>
<accession>A0A0U1M0Y7</accession>
<dbReference type="Proteomes" id="UP000054383">
    <property type="component" value="Unassembled WGS sequence"/>
</dbReference>
<dbReference type="Pfam" id="PF12680">
    <property type="entry name" value="SnoaL_2"/>
    <property type="match status" value="1"/>
</dbReference>
<evidence type="ECO:0000313" key="3">
    <source>
        <dbReference type="Proteomes" id="UP000054383"/>
    </source>
</evidence>
<evidence type="ECO:0000313" key="2">
    <source>
        <dbReference type="EMBL" id="CRG89197.1"/>
    </source>
</evidence>
<sequence>MATDTIDLKARAIFFMDLMSNKRGFEEAAQYVHPEVVQQNGKKEFRGKETLLANFKAMTTTIAPDFHVDFIDTVRDGNKVWAYVRVSGLPGGVVKDSVDITEWSDDGRLLFAKHVQRVLDKDEY</sequence>
<dbReference type="OrthoDB" id="4469620at2759"/>
<organism evidence="2 3">
    <name type="scientific">Talaromyces islandicus</name>
    <name type="common">Penicillium islandicum</name>
    <dbReference type="NCBI Taxonomy" id="28573"/>
    <lineage>
        <taxon>Eukaryota</taxon>
        <taxon>Fungi</taxon>
        <taxon>Dikarya</taxon>
        <taxon>Ascomycota</taxon>
        <taxon>Pezizomycotina</taxon>
        <taxon>Eurotiomycetes</taxon>
        <taxon>Eurotiomycetidae</taxon>
        <taxon>Eurotiales</taxon>
        <taxon>Trichocomaceae</taxon>
        <taxon>Talaromyces</taxon>
        <taxon>Talaromyces sect. Islandici</taxon>
    </lineage>
</organism>
<dbReference type="EMBL" id="CVMT01000006">
    <property type="protein sequence ID" value="CRG89197.1"/>
    <property type="molecule type" value="Genomic_DNA"/>
</dbReference>
<evidence type="ECO:0000259" key="1">
    <source>
        <dbReference type="Pfam" id="PF12680"/>
    </source>
</evidence>
<dbReference type="SUPFAM" id="SSF54427">
    <property type="entry name" value="NTF2-like"/>
    <property type="match status" value="1"/>
</dbReference>
<dbReference type="InterPro" id="IPR037401">
    <property type="entry name" value="SnoaL-like"/>
</dbReference>
<keyword evidence="3" id="KW-1185">Reference proteome</keyword>
<feature type="domain" description="SnoaL-like" evidence="1">
    <location>
        <begin position="19"/>
        <end position="108"/>
    </location>
</feature>
<dbReference type="OMA" id="DIQFTHN"/>
<proteinExistence type="predicted"/>
<name>A0A0U1M0Y7_TALIS</name>
<dbReference type="AlphaFoldDB" id="A0A0U1M0Y7"/>